<sequence>FFRENLAFPKGKAREFPSKQTGANSPTSKKLQVPGNRPRSKSETKGNGNLTFPQICLWPRRLVS</sequence>
<feature type="region of interest" description="Disordered" evidence="1">
    <location>
        <begin position="1"/>
        <end position="52"/>
    </location>
</feature>
<proteinExistence type="predicted"/>
<dbReference type="EMBL" id="KP890702">
    <property type="protein sequence ID" value="AKQ76705.1"/>
    <property type="molecule type" value="Genomic_RNA"/>
</dbReference>
<feature type="non-terminal residue" evidence="2">
    <location>
        <position position="1"/>
    </location>
</feature>
<feature type="non-terminal residue" evidence="2">
    <location>
        <position position="64"/>
    </location>
</feature>
<name>A0A0K0PWU7_HV1</name>
<evidence type="ECO:0000313" key="2">
    <source>
        <dbReference type="EMBL" id="AKQ76705.1"/>
    </source>
</evidence>
<gene>
    <name evidence="2" type="primary">pol</name>
</gene>
<evidence type="ECO:0000256" key="1">
    <source>
        <dbReference type="SAM" id="MobiDB-lite"/>
    </source>
</evidence>
<organism evidence="2">
    <name type="scientific">Human immunodeficiency virus type 1</name>
    <name type="common">HIV-1</name>
    <dbReference type="NCBI Taxonomy" id="11676"/>
    <lineage>
        <taxon>Viruses</taxon>
        <taxon>Riboviria</taxon>
        <taxon>Pararnavirae</taxon>
        <taxon>Artverviricota</taxon>
        <taxon>Revtraviricetes</taxon>
        <taxon>Ortervirales</taxon>
        <taxon>Retroviridae</taxon>
        <taxon>Orthoretrovirinae</taxon>
        <taxon>Lentivirus</taxon>
        <taxon>Lentivirus humimdef1</taxon>
    </lineage>
</organism>
<protein>
    <submittedName>
        <fullName evidence="2">Pol protein</fullName>
    </submittedName>
</protein>
<organismHost>
    <name type="scientific">Homo sapiens</name>
    <name type="common">Human</name>
    <dbReference type="NCBI Taxonomy" id="9606"/>
</organismHost>
<feature type="compositionally biased region" description="Polar residues" evidence="1">
    <location>
        <begin position="18"/>
        <end position="30"/>
    </location>
</feature>
<reference evidence="2" key="1">
    <citation type="submission" date="2015-03" db="EMBL/GenBank/DDBJ databases">
        <title>Prospective analysis of the viral evolution in the chronic phase of HIV-1 subtype C infection.</title>
        <authorList>
            <person name="Sharma S."/>
            <person name="Ranga U."/>
        </authorList>
    </citation>
    <scope>NUCLEOTIDE SEQUENCE</scope>
    <source>
        <strain evidence="2">T002-M30</strain>
    </source>
</reference>
<accession>A0A0K0PWU7</accession>